<reference evidence="1 2" key="1">
    <citation type="journal article" date="2020" name="Cell">
        <title>Large-Scale Comparative Analyses of Tick Genomes Elucidate Their Genetic Diversity and Vector Capacities.</title>
        <authorList>
            <consortium name="Tick Genome and Microbiome Consortium (TIGMIC)"/>
            <person name="Jia N."/>
            <person name="Wang J."/>
            <person name="Shi W."/>
            <person name="Du L."/>
            <person name="Sun Y."/>
            <person name="Zhan W."/>
            <person name="Jiang J.F."/>
            <person name="Wang Q."/>
            <person name="Zhang B."/>
            <person name="Ji P."/>
            <person name="Bell-Sakyi L."/>
            <person name="Cui X.M."/>
            <person name="Yuan T.T."/>
            <person name="Jiang B.G."/>
            <person name="Yang W.F."/>
            <person name="Lam T.T."/>
            <person name="Chang Q.C."/>
            <person name="Ding S.J."/>
            <person name="Wang X.J."/>
            <person name="Zhu J.G."/>
            <person name="Ruan X.D."/>
            <person name="Zhao L."/>
            <person name="Wei J.T."/>
            <person name="Ye R.Z."/>
            <person name="Que T.C."/>
            <person name="Du C.H."/>
            <person name="Zhou Y.H."/>
            <person name="Cheng J.X."/>
            <person name="Dai P.F."/>
            <person name="Guo W.B."/>
            <person name="Han X.H."/>
            <person name="Huang E.J."/>
            <person name="Li L.F."/>
            <person name="Wei W."/>
            <person name="Gao Y.C."/>
            <person name="Liu J.Z."/>
            <person name="Shao H.Z."/>
            <person name="Wang X."/>
            <person name="Wang C.C."/>
            <person name="Yang T.C."/>
            <person name="Huo Q.B."/>
            <person name="Li W."/>
            <person name="Chen H.Y."/>
            <person name="Chen S.E."/>
            <person name="Zhou L.G."/>
            <person name="Ni X.B."/>
            <person name="Tian J.H."/>
            <person name="Sheng Y."/>
            <person name="Liu T."/>
            <person name="Pan Y.S."/>
            <person name="Xia L.Y."/>
            <person name="Li J."/>
            <person name="Zhao F."/>
            <person name="Cao W.C."/>
        </authorList>
    </citation>
    <scope>NUCLEOTIDE SEQUENCE [LARGE SCALE GENOMIC DNA]</scope>
    <source>
        <strain evidence="1">HaeL-2018</strain>
    </source>
</reference>
<protein>
    <submittedName>
        <fullName evidence="1">Uncharacterized protein</fullName>
    </submittedName>
</protein>
<dbReference type="EMBL" id="JABSTR010003876">
    <property type="protein sequence ID" value="KAH9385101.1"/>
    <property type="molecule type" value="Genomic_DNA"/>
</dbReference>
<keyword evidence="2" id="KW-1185">Reference proteome</keyword>
<dbReference type="VEuPathDB" id="VectorBase:HLOH_057219"/>
<evidence type="ECO:0000313" key="1">
    <source>
        <dbReference type="EMBL" id="KAH9385101.1"/>
    </source>
</evidence>
<comment type="caution">
    <text evidence="1">The sequence shown here is derived from an EMBL/GenBank/DDBJ whole genome shotgun (WGS) entry which is preliminary data.</text>
</comment>
<organism evidence="1 2">
    <name type="scientific">Haemaphysalis longicornis</name>
    <name type="common">Bush tick</name>
    <dbReference type="NCBI Taxonomy" id="44386"/>
    <lineage>
        <taxon>Eukaryota</taxon>
        <taxon>Metazoa</taxon>
        <taxon>Ecdysozoa</taxon>
        <taxon>Arthropoda</taxon>
        <taxon>Chelicerata</taxon>
        <taxon>Arachnida</taxon>
        <taxon>Acari</taxon>
        <taxon>Parasitiformes</taxon>
        <taxon>Ixodida</taxon>
        <taxon>Ixodoidea</taxon>
        <taxon>Ixodidae</taxon>
        <taxon>Haemaphysalinae</taxon>
        <taxon>Haemaphysalis</taxon>
    </lineage>
</organism>
<accession>A0A9J6HE23</accession>
<dbReference type="AlphaFoldDB" id="A0A9J6HE23"/>
<dbReference type="Proteomes" id="UP000821853">
    <property type="component" value="Unassembled WGS sequence"/>
</dbReference>
<gene>
    <name evidence="1" type="ORF">HPB48_027141</name>
</gene>
<sequence length="105" mass="11519">MFHDDSDFGDLEYTPRTVKPEQANVGLALEKTAHLDDATAARVRGVSEIHKALFQGKQGIANVGEHCIKLFEGAAAKRGHPYKIHEALKGEVCKQIEEPLELGLI</sequence>
<proteinExistence type="predicted"/>
<name>A0A9J6HE23_HAELO</name>
<evidence type="ECO:0000313" key="2">
    <source>
        <dbReference type="Proteomes" id="UP000821853"/>
    </source>
</evidence>